<sequence>MRSARSLLGALKLTGVRGSPERNKNKNSRGDPAARRIHRVRGEIAGGPPPSGHSKRPRPRDRREAQRLGQLGQRQPRPVRNSIGE</sequence>
<dbReference type="EMBL" id="JANPWB010000012">
    <property type="protein sequence ID" value="KAJ1119819.1"/>
    <property type="molecule type" value="Genomic_DNA"/>
</dbReference>
<comment type="caution">
    <text evidence="2">The sequence shown here is derived from an EMBL/GenBank/DDBJ whole genome shotgun (WGS) entry which is preliminary data.</text>
</comment>
<dbReference type="Proteomes" id="UP001066276">
    <property type="component" value="Chromosome 8"/>
</dbReference>
<keyword evidence="3" id="KW-1185">Reference proteome</keyword>
<accession>A0AAV7NWH1</accession>
<protein>
    <submittedName>
        <fullName evidence="2">Uncharacterized protein</fullName>
    </submittedName>
</protein>
<feature type="compositionally biased region" description="Basic and acidic residues" evidence="1">
    <location>
        <begin position="19"/>
        <end position="34"/>
    </location>
</feature>
<feature type="region of interest" description="Disordered" evidence="1">
    <location>
        <begin position="1"/>
        <end position="85"/>
    </location>
</feature>
<evidence type="ECO:0000256" key="1">
    <source>
        <dbReference type="SAM" id="MobiDB-lite"/>
    </source>
</evidence>
<feature type="compositionally biased region" description="Low complexity" evidence="1">
    <location>
        <begin position="67"/>
        <end position="78"/>
    </location>
</feature>
<name>A0AAV7NWH1_PLEWA</name>
<proteinExistence type="predicted"/>
<gene>
    <name evidence="2" type="ORF">NDU88_008004</name>
</gene>
<reference evidence="2" key="1">
    <citation type="journal article" date="2022" name="bioRxiv">
        <title>Sequencing and chromosome-scale assembly of the giantPleurodeles waltlgenome.</title>
        <authorList>
            <person name="Brown T."/>
            <person name="Elewa A."/>
            <person name="Iarovenko S."/>
            <person name="Subramanian E."/>
            <person name="Araus A.J."/>
            <person name="Petzold A."/>
            <person name="Susuki M."/>
            <person name="Suzuki K.-i.T."/>
            <person name="Hayashi T."/>
            <person name="Toyoda A."/>
            <person name="Oliveira C."/>
            <person name="Osipova E."/>
            <person name="Leigh N.D."/>
            <person name="Simon A."/>
            <person name="Yun M.H."/>
        </authorList>
    </citation>
    <scope>NUCLEOTIDE SEQUENCE</scope>
    <source>
        <strain evidence="2">20211129_DDA</strain>
        <tissue evidence="2">Liver</tissue>
    </source>
</reference>
<dbReference type="AlphaFoldDB" id="A0AAV7NWH1"/>
<evidence type="ECO:0000313" key="2">
    <source>
        <dbReference type="EMBL" id="KAJ1119819.1"/>
    </source>
</evidence>
<organism evidence="2 3">
    <name type="scientific">Pleurodeles waltl</name>
    <name type="common">Iberian ribbed newt</name>
    <dbReference type="NCBI Taxonomy" id="8319"/>
    <lineage>
        <taxon>Eukaryota</taxon>
        <taxon>Metazoa</taxon>
        <taxon>Chordata</taxon>
        <taxon>Craniata</taxon>
        <taxon>Vertebrata</taxon>
        <taxon>Euteleostomi</taxon>
        <taxon>Amphibia</taxon>
        <taxon>Batrachia</taxon>
        <taxon>Caudata</taxon>
        <taxon>Salamandroidea</taxon>
        <taxon>Salamandridae</taxon>
        <taxon>Pleurodelinae</taxon>
        <taxon>Pleurodeles</taxon>
    </lineage>
</organism>
<evidence type="ECO:0000313" key="3">
    <source>
        <dbReference type="Proteomes" id="UP001066276"/>
    </source>
</evidence>